<dbReference type="Gene3D" id="3.10.450.50">
    <property type="match status" value="1"/>
</dbReference>
<evidence type="ECO:0000256" key="3">
    <source>
        <dbReference type="ARBA" id="ARBA00022448"/>
    </source>
</evidence>
<dbReference type="AlphaFoldDB" id="A0A834ILW7"/>
<keyword evidence="11" id="KW-1185">Reference proteome</keyword>
<dbReference type="OrthoDB" id="25872at2759"/>
<keyword evidence="4" id="KW-0433">Leucine-rich repeat</keyword>
<accession>A0A834ILW7</accession>
<dbReference type="InterPro" id="IPR002075">
    <property type="entry name" value="NTF2_dom"/>
</dbReference>
<keyword evidence="5" id="KW-0677">Repeat</keyword>
<dbReference type="InterPro" id="IPR057125">
    <property type="entry name" value="NXF1/2/3/5-like_LRR"/>
</dbReference>
<dbReference type="Pfam" id="PF03943">
    <property type="entry name" value="TAP_C"/>
    <property type="match status" value="1"/>
</dbReference>
<dbReference type="InterPro" id="IPR032675">
    <property type="entry name" value="LRR_dom_sf"/>
</dbReference>
<reference evidence="10" key="1">
    <citation type="submission" date="2020-08" db="EMBL/GenBank/DDBJ databases">
        <title>Genome sequencing and assembly of the red palm weevil Rhynchophorus ferrugineus.</title>
        <authorList>
            <person name="Dias G.B."/>
            <person name="Bergman C.M."/>
            <person name="Manee M."/>
        </authorList>
    </citation>
    <scope>NUCLEOTIDE SEQUENCE</scope>
    <source>
        <strain evidence="10">AA-2017</strain>
        <tissue evidence="10">Whole larva</tissue>
    </source>
</reference>
<feature type="domain" description="NTF2" evidence="8">
    <location>
        <begin position="296"/>
        <end position="443"/>
    </location>
</feature>
<dbReference type="GO" id="GO:0005634">
    <property type="term" value="C:nucleus"/>
    <property type="evidence" value="ECO:0007669"/>
    <property type="project" value="UniProtKB-SubCell"/>
</dbReference>
<dbReference type="SUPFAM" id="SSF54427">
    <property type="entry name" value="NTF2-like"/>
    <property type="match status" value="1"/>
</dbReference>
<keyword evidence="6" id="KW-0509">mRNA transport</keyword>
<dbReference type="GO" id="GO:0003723">
    <property type="term" value="F:RNA binding"/>
    <property type="evidence" value="ECO:0007669"/>
    <property type="project" value="TreeGrafter"/>
</dbReference>
<sequence>MERSNIIFQLPSPASICVDESSDINEIFTKYNHFLASSNIWHRFEVTNIGNMHRNVILKTILDYMSPLELIPVCYAKDKNAEKCFFLARRCKTAIRKLASNDFMVEYPDTKKTGVKQSFFKIRVVLNFSNTEEFTVDILTNVLMVLQKRMKYPEKYLDLDNFADDPDLTEYCPLSQPRIALFVLNVAKTLRPLGIILSNNDLTKICNRFVFNSELRKLDLSHNQIQSFNSMVLKHLNITDLTLTGNPLCNCDQETYVKNALEACPRLELLDGISLRRGEFPTVQKNFLCSIDGYDLVNQFLQHFFTVYDSGDRSTLLKLYNPLAVFSCATSPSGVYSASLDRYHALSRNLMKTAEDGSKSKSIYNGIFEIYNLFANNIPLTQHDPYSFTADLVYRTNKCSILSVTGVFREPSNSDVLGFMRTFVLDHSYDESKCSILNDQLNVYKVPVFRESQYFVTPHSMSDPLKEIQLLPQKESDTQDLVRTLCRITSLREDWARQCLENCHFHLKTALEFFVSLYQEDKFPKHAFVK</sequence>
<feature type="domain" description="TAP-C" evidence="9">
    <location>
        <begin position="476"/>
        <end position="530"/>
    </location>
</feature>
<keyword evidence="7" id="KW-0539">Nucleus</keyword>
<dbReference type="PANTHER" id="PTHR10662:SF22">
    <property type="entry name" value="NUCLEAR RNA EXPORT FACTOR 1"/>
    <property type="match status" value="1"/>
</dbReference>
<dbReference type="GO" id="GO:0016973">
    <property type="term" value="P:poly(A)+ mRNA export from nucleus"/>
    <property type="evidence" value="ECO:0007669"/>
    <property type="project" value="TreeGrafter"/>
</dbReference>
<dbReference type="EMBL" id="JAACXV010000309">
    <property type="protein sequence ID" value="KAF7280268.1"/>
    <property type="molecule type" value="Genomic_DNA"/>
</dbReference>
<keyword evidence="3" id="KW-0813">Transport</keyword>
<dbReference type="PROSITE" id="PS50177">
    <property type="entry name" value="NTF2_DOMAIN"/>
    <property type="match status" value="1"/>
</dbReference>
<dbReference type="Pfam" id="PF22602">
    <property type="entry name" value="NXF_NTF2"/>
    <property type="match status" value="1"/>
</dbReference>
<dbReference type="Gene3D" id="3.80.10.10">
    <property type="entry name" value="Ribonuclease Inhibitor"/>
    <property type="match status" value="1"/>
</dbReference>
<gene>
    <name evidence="10" type="ORF">GWI33_006180</name>
</gene>
<dbReference type="SUPFAM" id="SSF52058">
    <property type="entry name" value="L domain-like"/>
    <property type="match status" value="1"/>
</dbReference>
<dbReference type="InterPro" id="IPR032710">
    <property type="entry name" value="NTF2-like_dom_sf"/>
</dbReference>
<dbReference type="Gene3D" id="1.10.8.10">
    <property type="entry name" value="DNA helicase RuvA subunit, C-terminal domain"/>
    <property type="match status" value="1"/>
</dbReference>
<organism evidence="10 11">
    <name type="scientific">Rhynchophorus ferrugineus</name>
    <name type="common">Red palm weevil</name>
    <name type="synonym">Curculio ferrugineus</name>
    <dbReference type="NCBI Taxonomy" id="354439"/>
    <lineage>
        <taxon>Eukaryota</taxon>
        <taxon>Metazoa</taxon>
        <taxon>Ecdysozoa</taxon>
        <taxon>Arthropoda</taxon>
        <taxon>Hexapoda</taxon>
        <taxon>Insecta</taxon>
        <taxon>Pterygota</taxon>
        <taxon>Neoptera</taxon>
        <taxon>Endopterygota</taxon>
        <taxon>Coleoptera</taxon>
        <taxon>Polyphaga</taxon>
        <taxon>Cucujiformia</taxon>
        <taxon>Curculionidae</taxon>
        <taxon>Dryophthorinae</taxon>
        <taxon>Rhynchophorus</taxon>
    </lineage>
</organism>
<dbReference type="SUPFAM" id="SSF46934">
    <property type="entry name" value="UBA-like"/>
    <property type="match status" value="1"/>
</dbReference>
<dbReference type="Pfam" id="PF24048">
    <property type="entry name" value="LRR_NXF1-5"/>
    <property type="match status" value="1"/>
</dbReference>
<dbReference type="Proteomes" id="UP000625711">
    <property type="component" value="Unassembled WGS sequence"/>
</dbReference>
<evidence type="ECO:0000256" key="6">
    <source>
        <dbReference type="ARBA" id="ARBA00022816"/>
    </source>
</evidence>
<evidence type="ECO:0000256" key="7">
    <source>
        <dbReference type="ARBA" id="ARBA00023242"/>
    </source>
</evidence>
<dbReference type="PANTHER" id="PTHR10662">
    <property type="entry name" value="NUCLEAR RNA EXPORT FACTOR"/>
    <property type="match status" value="1"/>
</dbReference>
<dbReference type="InterPro" id="IPR009060">
    <property type="entry name" value="UBA-like_sf"/>
</dbReference>
<evidence type="ECO:0000256" key="2">
    <source>
        <dbReference type="ARBA" id="ARBA00009285"/>
    </source>
</evidence>
<evidence type="ECO:0000256" key="1">
    <source>
        <dbReference type="ARBA" id="ARBA00004123"/>
    </source>
</evidence>
<comment type="similarity">
    <text evidence="2">Belongs to the NXF family.</text>
</comment>
<evidence type="ECO:0000313" key="11">
    <source>
        <dbReference type="Proteomes" id="UP000625711"/>
    </source>
</evidence>
<evidence type="ECO:0000313" key="10">
    <source>
        <dbReference type="EMBL" id="KAF7280268.1"/>
    </source>
</evidence>
<dbReference type="InterPro" id="IPR005637">
    <property type="entry name" value="TAP_C_dom"/>
</dbReference>
<comment type="caution">
    <text evidence="10">The sequence shown here is derived from an EMBL/GenBank/DDBJ whole genome shotgun (WGS) entry which is preliminary data.</text>
</comment>
<protein>
    <submittedName>
        <fullName evidence="10">Uncharacterized protein</fullName>
    </submittedName>
</protein>
<name>A0A834ILW7_RHYFE</name>
<dbReference type="PROSITE" id="PS51450">
    <property type="entry name" value="LRR"/>
    <property type="match status" value="1"/>
</dbReference>
<evidence type="ECO:0000256" key="4">
    <source>
        <dbReference type="ARBA" id="ARBA00022614"/>
    </source>
</evidence>
<evidence type="ECO:0000259" key="9">
    <source>
        <dbReference type="PROSITE" id="PS51281"/>
    </source>
</evidence>
<dbReference type="PROSITE" id="PS51281">
    <property type="entry name" value="TAP_C"/>
    <property type="match status" value="1"/>
</dbReference>
<comment type="subcellular location">
    <subcellularLocation>
        <location evidence="1">Nucleus</location>
    </subcellularLocation>
</comment>
<evidence type="ECO:0000256" key="5">
    <source>
        <dbReference type="ARBA" id="ARBA00022737"/>
    </source>
</evidence>
<proteinExistence type="inferred from homology"/>
<dbReference type="InterPro" id="IPR030217">
    <property type="entry name" value="NXF_fam"/>
</dbReference>
<evidence type="ECO:0000259" key="8">
    <source>
        <dbReference type="PROSITE" id="PS50177"/>
    </source>
</evidence>
<dbReference type="InterPro" id="IPR001611">
    <property type="entry name" value="Leu-rich_rpt"/>
</dbReference>
<dbReference type="InterPro" id="IPR018222">
    <property type="entry name" value="Nuclear_transport_factor_2_euk"/>
</dbReference>